<organism evidence="1 2">
    <name type="scientific">Xiphophorus maculatus</name>
    <name type="common">Southern platyfish</name>
    <name type="synonym">Platypoecilus maculatus</name>
    <dbReference type="NCBI Taxonomy" id="8083"/>
    <lineage>
        <taxon>Eukaryota</taxon>
        <taxon>Metazoa</taxon>
        <taxon>Chordata</taxon>
        <taxon>Craniata</taxon>
        <taxon>Vertebrata</taxon>
        <taxon>Euteleostomi</taxon>
        <taxon>Actinopterygii</taxon>
        <taxon>Neopterygii</taxon>
        <taxon>Teleostei</taxon>
        <taxon>Neoteleostei</taxon>
        <taxon>Acanthomorphata</taxon>
        <taxon>Ovalentaria</taxon>
        <taxon>Atherinomorphae</taxon>
        <taxon>Cyprinodontiformes</taxon>
        <taxon>Poeciliidae</taxon>
        <taxon>Poeciliinae</taxon>
        <taxon>Xiphophorus</taxon>
    </lineage>
</organism>
<accession>A0A3B5R585</accession>
<dbReference type="InterPro" id="IPR016187">
    <property type="entry name" value="CTDL_fold"/>
</dbReference>
<evidence type="ECO:0008006" key="3">
    <source>
        <dbReference type="Google" id="ProtNLM"/>
    </source>
</evidence>
<dbReference type="CDD" id="cd00037">
    <property type="entry name" value="CLECT"/>
    <property type="match status" value="1"/>
</dbReference>
<dbReference type="InParanoid" id="A0A3B5R585"/>
<dbReference type="SUPFAM" id="SSF56436">
    <property type="entry name" value="C-type lectin-like"/>
    <property type="match status" value="1"/>
</dbReference>
<proteinExistence type="predicted"/>
<name>A0A3B5R585_XIPMA</name>
<dbReference type="GeneTree" id="ENSGT01110000271614"/>
<dbReference type="InterPro" id="IPR016186">
    <property type="entry name" value="C-type_lectin-like/link_sf"/>
</dbReference>
<protein>
    <recommendedName>
        <fullName evidence="3">C-type lectin domain-containing protein</fullName>
    </recommendedName>
</protein>
<reference evidence="1" key="3">
    <citation type="submission" date="2025-08" db="UniProtKB">
        <authorList>
            <consortium name="Ensembl"/>
        </authorList>
    </citation>
    <scope>IDENTIFICATION</scope>
    <source>
        <strain evidence="1">JP 163 A</strain>
    </source>
</reference>
<dbReference type="Ensembl" id="ENSXMAT00000023793.1">
    <property type="protein sequence ID" value="ENSXMAP00000038399.1"/>
    <property type="gene ID" value="ENSXMAG00000023777.1"/>
</dbReference>
<evidence type="ECO:0000313" key="2">
    <source>
        <dbReference type="Proteomes" id="UP000002852"/>
    </source>
</evidence>
<dbReference type="Proteomes" id="UP000002852">
    <property type="component" value="Unassembled WGS sequence"/>
</dbReference>
<dbReference type="AlphaFoldDB" id="A0A3B5R585"/>
<reference evidence="1" key="4">
    <citation type="submission" date="2025-09" db="UniProtKB">
        <authorList>
            <consortium name="Ensembl"/>
        </authorList>
    </citation>
    <scope>IDENTIFICATION</scope>
    <source>
        <strain evidence="1">JP 163 A</strain>
    </source>
</reference>
<keyword evidence="2" id="KW-1185">Reference proteome</keyword>
<reference evidence="2" key="1">
    <citation type="submission" date="2012-01" db="EMBL/GenBank/DDBJ databases">
        <authorList>
            <person name="Walter R."/>
            <person name="Schartl M."/>
            <person name="Warren W."/>
        </authorList>
    </citation>
    <scope>NUCLEOTIDE SEQUENCE [LARGE SCALE GENOMIC DNA]</scope>
    <source>
        <strain evidence="2">JP 163 A</strain>
    </source>
</reference>
<sequence>MNLLFISLRIYSRDCGTHLMFVCRKEDRYTFVNETKTWPVASDYCKTLDGNLASFSSSNMDNIFTEFDFPVWIGLRKGGNNQRCNLLPFFSDNSDIVDMKSDLLSPHTAKYFSEDTDFKDVINILNHVFICSRI</sequence>
<dbReference type="Gene3D" id="3.10.100.10">
    <property type="entry name" value="Mannose-Binding Protein A, subunit A"/>
    <property type="match status" value="1"/>
</dbReference>
<evidence type="ECO:0000313" key="1">
    <source>
        <dbReference type="Ensembl" id="ENSXMAP00000038399.1"/>
    </source>
</evidence>
<reference evidence="2" key="2">
    <citation type="journal article" date="2013" name="Nat. Genet.">
        <title>The genome of the platyfish, Xiphophorus maculatus, provides insights into evolutionary adaptation and several complex traits.</title>
        <authorList>
            <person name="Schartl M."/>
            <person name="Walter R.B."/>
            <person name="Shen Y."/>
            <person name="Garcia T."/>
            <person name="Catchen J."/>
            <person name="Amores A."/>
            <person name="Braasch I."/>
            <person name="Chalopin D."/>
            <person name="Volff J.N."/>
            <person name="Lesch K.P."/>
            <person name="Bisazza A."/>
            <person name="Minx P."/>
            <person name="Hillier L."/>
            <person name="Wilson R.K."/>
            <person name="Fuerstenberg S."/>
            <person name="Boore J."/>
            <person name="Searle S."/>
            <person name="Postlethwait J.H."/>
            <person name="Warren W.C."/>
        </authorList>
    </citation>
    <scope>NUCLEOTIDE SEQUENCE [LARGE SCALE GENOMIC DNA]</scope>
    <source>
        <strain evidence="2">JP 163 A</strain>
    </source>
</reference>